<organism evidence="2">
    <name type="scientific">Laccaria bicolor (strain S238N-H82 / ATCC MYA-4686)</name>
    <name type="common">Bicoloured deceiver</name>
    <name type="synonym">Laccaria laccata var. bicolor</name>
    <dbReference type="NCBI Taxonomy" id="486041"/>
    <lineage>
        <taxon>Eukaryota</taxon>
        <taxon>Fungi</taxon>
        <taxon>Dikarya</taxon>
        <taxon>Basidiomycota</taxon>
        <taxon>Agaricomycotina</taxon>
        <taxon>Agaricomycetes</taxon>
        <taxon>Agaricomycetidae</taxon>
        <taxon>Agaricales</taxon>
        <taxon>Agaricineae</taxon>
        <taxon>Hydnangiaceae</taxon>
        <taxon>Laccaria</taxon>
    </lineage>
</organism>
<dbReference type="RefSeq" id="XP_001887965.1">
    <property type="nucleotide sequence ID" value="XM_001887930.1"/>
</dbReference>
<dbReference type="Proteomes" id="UP000001194">
    <property type="component" value="Unassembled WGS sequence"/>
</dbReference>
<reference evidence="1 2" key="1">
    <citation type="journal article" date="2008" name="Nature">
        <title>The genome of Laccaria bicolor provides insights into mycorrhizal symbiosis.</title>
        <authorList>
            <person name="Martin F."/>
            <person name="Aerts A."/>
            <person name="Ahren D."/>
            <person name="Brun A."/>
            <person name="Danchin E.G.J."/>
            <person name="Duchaussoy F."/>
            <person name="Gibon J."/>
            <person name="Kohler A."/>
            <person name="Lindquist E."/>
            <person name="Pereda V."/>
            <person name="Salamov A."/>
            <person name="Shapiro H.J."/>
            <person name="Wuyts J."/>
            <person name="Blaudez D."/>
            <person name="Buee M."/>
            <person name="Brokstein P."/>
            <person name="Canbaeck B."/>
            <person name="Cohen D."/>
            <person name="Courty P.E."/>
            <person name="Coutinho P.M."/>
            <person name="Delaruelle C."/>
            <person name="Detter J.C."/>
            <person name="Deveau A."/>
            <person name="DiFazio S."/>
            <person name="Duplessis S."/>
            <person name="Fraissinet-Tachet L."/>
            <person name="Lucic E."/>
            <person name="Frey-Klett P."/>
            <person name="Fourrey C."/>
            <person name="Feussner I."/>
            <person name="Gay G."/>
            <person name="Grimwood J."/>
            <person name="Hoegger P.J."/>
            <person name="Jain P."/>
            <person name="Kilaru S."/>
            <person name="Labbe J."/>
            <person name="Lin Y.C."/>
            <person name="Legue V."/>
            <person name="Le Tacon F."/>
            <person name="Marmeisse R."/>
            <person name="Melayah D."/>
            <person name="Montanini B."/>
            <person name="Muratet M."/>
            <person name="Nehls U."/>
            <person name="Niculita-Hirzel H."/>
            <person name="Oudot-Le Secq M.P."/>
            <person name="Peter M."/>
            <person name="Quesneville H."/>
            <person name="Rajashekar B."/>
            <person name="Reich M."/>
            <person name="Rouhier N."/>
            <person name="Schmutz J."/>
            <person name="Yin T."/>
            <person name="Chalot M."/>
            <person name="Henrissat B."/>
            <person name="Kuees U."/>
            <person name="Lucas S."/>
            <person name="Van de Peer Y."/>
            <person name="Podila G.K."/>
            <person name="Polle A."/>
            <person name="Pukkila P.J."/>
            <person name="Richardson P.M."/>
            <person name="Rouze P."/>
            <person name="Sanders I.R."/>
            <person name="Stajich J.E."/>
            <person name="Tunlid A."/>
            <person name="Tuskan G."/>
            <person name="Grigoriev I.V."/>
        </authorList>
    </citation>
    <scope>NUCLEOTIDE SEQUENCE [LARGE SCALE GENOMIC DNA]</scope>
    <source>
        <strain evidence="2">S238N-H82 / ATCC MYA-4686</strain>
    </source>
</reference>
<keyword evidence="2" id="KW-1185">Reference proteome</keyword>
<evidence type="ECO:0000313" key="1">
    <source>
        <dbReference type="EMBL" id="EDR01420.1"/>
    </source>
</evidence>
<dbReference type="HOGENOM" id="CLU_1652451_0_0_1"/>
<name>B0DVH9_LACBS</name>
<sequence length="160" mass="17975">MTSFQIFFAHEGELILEMETQLQKHGLSWLRTIVFVLWWRTFVYNIADTEDQAGRNRFMSSVTDSIRCVGNKARCVGIKAPADDEKLSPAPDEKLSPAHNKISSAHATVLDTLRLNFDDDKHPSATSLTRKAKKQIPVPALGPSWRQRRGAGEALHLNHA</sequence>
<dbReference type="EMBL" id="DS547139">
    <property type="protein sequence ID" value="EDR01420.1"/>
    <property type="molecule type" value="Genomic_DNA"/>
</dbReference>
<dbReference type="KEGG" id="lbc:LACBIDRAFT_333297"/>
<protein>
    <submittedName>
        <fullName evidence="1">Predicted protein</fullName>
    </submittedName>
</protein>
<accession>B0DVH9</accession>
<dbReference type="GeneID" id="6083580"/>
<dbReference type="AlphaFoldDB" id="B0DVH9"/>
<proteinExistence type="predicted"/>
<evidence type="ECO:0000313" key="2">
    <source>
        <dbReference type="Proteomes" id="UP000001194"/>
    </source>
</evidence>
<gene>
    <name evidence="1" type="ORF">LACBIDRAFT_333297</name>
</gene>
<dbReference type="InParanoid" id="B0DVH9"/>